<dbReference type="InterPro" id="IPR036259">
    <property type="entry name" value="MFS_trans_sf"/>
</dbReference>
<evidence type="ECO:0000256" key="4">
    <source>
        <dbReference type="SAM" id="Phobius"/>
    </source>
</evidence>
<keyword evidence="7" id="KW-1185">Reference proteome</keyword>
<feature type="transmembrane region" description="Helical" evidence="4">
    <location>
        <begin position="179"/>
        <end position="197"/>
    </location>
</feature>
<accession>A0A1E7WF36</accession>
<keyword evidence="1 4" id="KW-0812">Transmembrane</keyword>
<dbReference type="InterPro" id="IPR011701">
    <property type="entry name" value="MFS"/>
</dbReference>
<dbReference type="GO" id="GO:0022857">
    <property type="term" value="F:transmembrane transporter activity"/>
    <property type="evidence" value="ECO:0007669"/>
    <property type="project" value="InterPro"/>
</dbReference>
<feature type="transmembrane region" description="Helical" evidence="4">
    <location>
        <begin position="414"/>
        <end position="436"/>
    </location>
</feature>
<feature type="domain" description="Major facilitator superfamily (MFS) profile" evidence="5">
    <location>
        <begin position="252"/>
        <end position="442"/>
    </location>
</feature>
<evidence type="ECO:0000256" key="3">
    <source>
        <dbReference type="ARBA" id="ARBA00023136"/>
    </source>
</evidence>
<feature type="transmembrane region" description="Helical" evidence="4">
    <location>
        <begin position="384"/>
        <end position="408"/>
    </location>
</feature>
<dbReference type="PROSITE" id="PS50850">
    <property type="entry name" value="MFS"/>
    <property type="match status" value="1"/>
</dbReference>
<dbReference type="Pfam" id="PF07690">
    <property type="entry name" value="MFS_1"/>
    <property type="match status" value="1"/>
</dbReference>
<dbReference type="OrthoDB" id="9812574at2"/>
<name>A0A1E7WF36_9BURK</name>
<evidence type="ECO:0000313" key="6">
    <source>
        <dbReference type="EMBL" id="OEZ96907.1"/>
    </source>
</evidence>
<feature type="transmembrane region" description="Helical" evidence="4">
    <location>
        <begin position="153"/>
        <end position="173"/>
    </location>
</feature>
<feature type="transmembrane region" description="Helical" evidence="4">
    <location>
        <begin position="325"/>
        <end position="344"/>
    </location>
</feature>
<keyword evidence="3 4" id="KW-0472">Membrane</keyword>
<feature type="transmembrane region" description="Helical" evidence="4">
    <location>
        <begin position="350"/>
        <end position="372"/>
    </location>
</feature>
<feature type="transmembrane region" description="Helical" evidence="4">
    <location>
        <begin position="90"/>
        <end position="108"/>
    </location>
</feature>
<feature type="transmembrane region" description="Helical" evidence="4">
    <location>
        <begin position="114"/>
        <end position="141"/>
    </location>
</feature>
<dbReference type="PATRIC" id="fig|762836.4.peg.3912"/>
<feature type="transmembrane region" description="Helical" evidence="4">
    <location>
        <begin position="260"/>
        <end position="281"/>
    </location>
</feature>
<proteinExistence type="predicted"/>
<dbReference type="RefSeq" id="WP_084640799.1">
    <property type="nucleotide sequence ID" value="NZ_LROM01000104.1"/>
</dbReference>
<gene>
    <name evidence="6" type="ORF">DUPY_37920</name>
</gene>
<dbReference type="EMBL" id="LROM01000104">
    <property type="protein sequence ID" value="OEZ96907.1"/>
    <property type="molecule type" value="Genomic_DNA"/>
</dbReference>
<dbReference type="AlphaFoldDB" id="A0A1E7WF36"/>
<evidence type="ECO:0000313" key="7">
    <source>
        <dbReference type="Proteomes" id="UP000175989"/>
    </source>
</evidence>
<keyword evidence="2 4" id="KW-1133">Transmembrane helix</keyword>
<feature type="transmembrane region" description="Helical" evidence="4">
    <location>
        <begin position="12"/>
        <end position="33"/>
    </location>
</feature>
<dbReference type="SUPFAM" id="SSF103473">
    <property type="entry name" value="MFS general substrate transporter"/>
    <property type="match status" value="1"/>
</dbReference>
<feature type="transmembrane region" description="Helical" evidence="4">
    <location>
        <begin position="58"/>
        <end position="78"/>
    </location>
</feature>
<dbReference type="Proteomes" id="UP000175989">
    <property type="component" value="Unassembled WGS sequence"/>
</dbReference>
<dbReference type="Gene3D" id="1.20.1250.20">
    <property type="entry name" value="MFS general substrate transporter like domains"/>
    <property type="match status" value="2"/>
</dbReference>
<comment type="caution">
    <text evidence="6">The sequence shown here is derived from an EMBL/GenBank/DDBJ whole genome shotgun (WGS) entry which is preliminary data.</text>
</comment>
<dbReference type="PANTHER" id="PTHR23539:SF1">
    <property type="entry name" value="MAJOR FACILITATOR SUPERFAMILY (MFS) PROFILE DOMAIN-CONTAINING PROTEIN"/>
    <property type="match status" value="1"/>
</dbReference>
<dbReference type="PANTHER" id="PTHR23539">
    <property type="entry name" value="MFS TRANSPORTER"/>
    <property type="match status" value="1"/>
</dbReference>
<organism evidence="6 7">
    <name type="scientific">Duganella phyllosphaerae</name>
    <dbReference type="NCBI Taxonomy" id="762836"/>
    <lineage>
        <taxon>Bacteria</taxon>
        <taxon>Pseudomonadati</taxon>
        <taxon>Pseudomonadota</taxon>
        <taxon>Betaproteobacteria</taxon>
        <taxon>Burkholderiales</taxon>
        <taxon>Oxalobacteraceae</taxon>
        <taxon>Telluria group</taxon>
        <taxon>Duganella</taxon>
    </lineage>
</organism>
<evidence type="ECO:0000256" key="1">
    <source>
        <dbReference type="ARBA" id="ARBA00022692"/>
    </source>
</evidence>
<dbReference type="InterPro" id="IPR020846">
    <property type="entry name" value="MFS_dom"/>
</dbReference>
<sequence length="442" mass="45177">MSAVPAGRAPASAAIAGPTVATLWALALLNFFLADARDGLGPFLDAFLTTKGWQPMDLGMLATIGGAIGLAAGVPAGAFADRTRSKRMMIVVPIALITAMSFLCIAWPQQGVVFVTQALAALAGVLIAPALTGITLGVVGPKHFGRQLGKNEAWNHAGNVVLLGGTWGASAWFGLPGVAGLMLITTIAAIMATLAIAPASIDHAAARGLAPSHVDNAAGLDSTGAGMVALSGPACSGQPPAAGATPPAPSWRVLAANRPLLLLSVALLLFHFGNAPLARLISQQFALQMQRPFETTAVITMVSQLSALAAALLAQRIIRLDWVRAAAVLAVLSLPLRGVLAYSFSEFAMIYPVQLLDGLGVGLLGILTPFLVERLTRGSGHFNMALAAVMVVQGVGAASSNVVAGYLVTHYGYAMTYLLHGSFALVALAALLPALAGARARP</sequence>
<evidence type="ECO:0000259" key="5">
    <source>
        <dbReference type="PROSITE" id="PS50850"/>
    </source>
</evidence>
<evidence type="ECO:0000256" key="2">
    <source>
        <dbReference type="ARBA" id="ARBA00022989"/>
    </source>
</evidence>
<reference evidence="7" key="1">
    <citation type="journal article" date="2016" name="Front. Microbiol.">
        <title>Molecular Keys to the Janthinobacterium and Duganella spp. Interaction with the Plant Pathogen Fusarium graminearum.</title>
        <authorList>
            <person name="Haack F.S."/>
            <person name="Poehlein A."/>
            <person name="Kroger C."/>
            <person name="Voigt C.A."/>
            <person name="Piepenbring M."/>
            <person name="Bode H.B."/>
            <person name="Daniel R."/>
            <person name="Schafer W."/>
            <person name="Streit W.R."/>
        </authorList>
    </citation>
    <scope>NUCLEOTIDE SEQUENCE [LARGE SCALE GENOMIC DNA]</scope>
    <source>
        <strain evidence="7">T54</strain>
    </source>
</reference>
<protein>
    <submittedName>
        <fullName evidence="6">Major facilitator superfamily protein</fullName>
    </submittedName>
</protein>
<feature type="transmembrane region" description="Helical" evidence="4">
    <location>
        <begin position="293"/>
        <end position="313"/>
    </location>
</feature>